<dbReference type="AlphaFoldDB" id="A0A939D9V6"/>
<protein>
    <submittedName>
        <fullName evidence="1">Uncharacterized protein</fullName>
    </submittedName>
</protein>
<dbReference type="RefSeq" id="WP_206582674.1">
    <property type="nucleotide sequence ID" value="NZ_JAFJZZ010000004.1"/>
</dbReference>
<dbReference type="Proteomes" id="UP000664545">
    <property type="component" value="Unassembled WGS sequence"/>
</dbReference>
<reference evidence="1" key="1">
    <citation type="submission" date="2021-02" db="EMBL/GenBank/DDBJ databases">
        <title>Abyssanaerobacter marinus gen.nov., sp., nov, anaerobic bacterium isolated from the Onnuri vent field of Indian Ocean and suggestion of Mogibacteriaceae fam. nov., and proposal of reclassification of ambiguous this family's genus member.</title>
        <authorList>
            <person name="Kim Y.J."/>
            <person name="Yang J.-A."/>
        </authorList>
    </citation>
    <scope>NUCLEOTIDE SEQUENCE</scope>
    <source>
        <strain evidence="1">DSM 2634</strain>
    </source>
</reference>
<proteinExistence type="predicted"/>
<keyword evidence="2" id="KW-1185">Reference proteome</keyword>
<comment type="caution">
    <text evidence="1">The sequence shown here is derived from an EMBL/GenBank/DDBJ whole genome shotgun (WGS) entry which is preliminary data.</text>
</comment>
<sequence>MTVEVDYNDGYKYTGFAVPEDSTTGFTYANIVNIAPLSMPGVRFLVECPQEVAESQNPVKVIFTLGNDEYEYAIR</sequence>
<name>A0A939D9V6_CLOAM</name>
<gene>
    <name evidence="1" type="ORF">JYB65_10740</name>
</gene>
<organism evidence="1 2">
    <name type="scientific">Clostridium aminobutyricum</name>
    <dbReference type="NCBI Taxonomy" id="33953"/>
    <lineage>
        <taxon>Bacteria</taxon>
        <taxon>Bacillati</taxon>
        <taxon>Bacillota</taxon>
        <taxon>Clostridia</taxon>
        <taxon>Eubacteriales</taxon>
        <taxon>Clostridiaceae</taxon>
        <taxon>Clostridium</taxon>
    </lineage>
</organism>
<evidence type="ECO:0000313" key="2">
    <source>
        <dbReference type="Proteomes" id="UP000664545"/>
    </source>
</evidence>
<accession>A0A939D9V6</accession>
<dbReference type="EMBL" id="JAFJZZ010000004">
    <property type="protein sequence ID" value="MBN7773841.1"/>
    <property type="molecule type" value="Genomic_DNA"/>
</dbReference>
<evidence type="ECO:0000313" key="1">
    <source>
        <dbReference type="EMBL" id="MBN7773841.1"/>
    </source>
</evidence>